<sequence>MKFSTLILIPLLVVGSSALASDAASDTGVAQFNHHRGVRAASFYGAPRGLQRRSRDVRRAVTKETKRQNKPTPTPDQIRAAILSLPVVKQLPSEIQQFLTTVPTEIWAALPKLAPDQFTVALEQLEKGQLPDIVNADGTIKVPTITQSTQTQTPTSTATA</sequence>
<evidence type="ECO:0000313" key="3">
    <source>
        <dbReference type="EMBL" id="KAK6500390.1"/>
    </source>
</evidence>
<dbReference type="EMBL" id="JAVHJL010000007">
    <property type="protein sequence ID" value="KAK6500390.1"/>
    <property type="molecule type" value="Genomic_DNA"/>
</dbReference>
<organism evidence="3 4">
    <name type="scientific">Arthrobotrys musiformis</name>
    <dbReference type="NCBI Taxonomy" id="47236"/>
    <lineage>
        <taxon>Eukaryota</taxon>
        <taxon>Fungi</taxon>
        <taxon>Dikarya</taxon>
        <taxon>Ascomycota</taxon>
        <taxon>Pezizomycotina</taxon>
        <taxon>Orbiliomycetes</taxon>
        <taxon>Orbiliales</taxon>
        <taxon>Orbiliaceae</taxon>
        <taxon>Arthrobotrys</taxon>
    </lineage>
</organism>
<keyword evidence="4" id="KW-1185">Reference proteome</keyword>
<name>A0AAV9W308_9PEZI</name>
<feature type="region of interest" description="Disordered" evidence="1">
    <location>
        <begin position="54"/>
        <end position="75"/>
    </location>
</feature>
<proteinExistence type="predicted"/>
<comment type="caution">
    <text evidence="3">The sequence shown here is derived from an EMBL/GenBank/DDBJ whole genome shotgun (WGS) entry which is preliminary data.</text>
</comment>
<keyword evidence="2" id="KW-0732">Signal</keyword>
<feature type="signal peptide" evidence="2">
    <location>
        <begin position="1"/>
        <end position="18"/>
    </location>
</feature>
<accession>A0AAV9W308</accession>
<dbReference type="AlphaFoldDB" id="A0AAV9W308"/>
<evidence type="ECO:0000313" key="4">
    <source>
        <dbReference type="Proteomes" id="UP001370758"/>
    </source>
</evidence>
<evidence type="ECO:0000256" key="1">
    <source>
        <dbReference type="SAM" id="MobiDB-lite"/>
    </source>
</evidence>
<reference evidence="3 4" key="1">
    <citation type="submission" date="2023-08" db="EMBL/GenBank/DDBJ databases">
        <authorList>
            <person name="Palmer J.M."/>
        </authorList>
    </citation>
    <scope>NUCLEOTIDE SEQUENCE [LARGE SCALE GENOMIC DNA]</scope>
    <source>
        <strain evidence="3 4">TWF481</strain>
    </source>
</reference>
<dbReference type="Proteomes" id="UP001370758">
    <property type="component" value="Unassembled WGS sequence"/>
</dbReference>
<feature type="compositionally biased region" description="Basic and acidic residues" evidence="1">
    <location>
        <begin position="54"/>
        <end position="67"/>
    </location>
</feature>
<feature type="chain" id="PRO_5043418186" evidence="2">
    <location>
        <begin position="19"/>
        <end position="160"/>
    </location>
</feature>
<evidence type="ECO:0000256" key="2">
    <source>
        <dbReference type="SAM" id="SignalP"/>
    </source>
</evidence>
<protein>
    <submittedName>
        <fullName evidence="3">Uncharacterized protein</fullName>
    </submittedName>
</protein>
<gene>
    <name evidence="3" type="ORF">TWF481_010733</name>
</gene>